<dbReference type="EMBL" id="JAOZEV010000003">
    <property type="protein sequence ID" value="MCV9931922.1"/>
    <property type="molecule type" value="Genomic_DNA"/>
</dbReference>
<name>A0A9X2ZNL6_9FLAO</name>
<dbReference type="AlphaFoldDB" id="A0A9X2ZNL6"/>
<evidence type="ECO:0000313" key="1">
    <source>
        <dbReference type="EMBL" id="MCV9931922.1"/>
    </source>
</evidence>
<sequence>MNKEEAIEIVYNALLSEYSIPVSIRSMNGVNKIQYEELKKSILFLTDYYKNTDKVPKKVALAFVDISNYFFVPNLSYSKEDHELFEDYGIELSELANELFDYE</sequence>
<gene>
    <name evidence="1" type="ORF">OIU80_06475</name>
</gene>
<keyword evidence="2" id="KW-1185">Reference proteome</keyword>
<reference evidence="1" key="1">
    <citation type="submission" date="2022-10" db="EMBL/GenBank/DDBJ databases">
        <title>Two novel species of Flavobacterium.</title>
        <authorList>
            <person name="Liu Q."/>
            <person name="Xin Y.-H."/>
        </authorList>
    </citation>
    <scope>NUCLEOTIDE SEQUENCE</scope>
    <source>
        <strain evidence="1">LS1R47</strain>
    </source>
</reference>
<dbReference type="RefSeq" id="WP_264286223.1">
    <property type="nucleotide sequence ID" value="NZ_JAOZEV010000003.1"/>
</dbReference>
<protein>
    <submittedName>
        <fullName evidence="1">Uncharacterized protein</fullName>
    </submittedName>
</protein>
<dbReference type="Proteomes" id="UP001151133">
    <property type="component" value="Unassembled WGS sequence"/>
</dbReference>
<evidence type="ECO:0000313" key="2">
    <source>
        <dbReference type="Proteomes" id="UP001151133"/>
    </source>
</evidence>
<organism evidence="1 2">
    <name type="scientific">Flavobacterium frigoritolerans</name>
    <dbReference type="NCBI Taxonomy" id="2987686"/>
    <lineage>
        <taxon>Bacteria</taxon>
        <taxon>Pseudomonadati</taxon>
        <taxon>Bacteroidota</taxon>
        <taxon>Flavobacteriia</taxon>
        <taxon>Flavobacteriales</taxon>
        <taxon>Flavobacteriaceae</taxon>
        <taxon>Flavobacterium</taxon>
    </lineage>
</organism>
<accession>A0A9X2ZNL6</accession>
<comment type="caution">
    <text evidence="1">The sequence shown here is derived from an EMBL/GenBank/DDBJ whole genome shotgun (WGS) entry which is preliminary data.</text>
</comment>
<proteinExistence type="predicted"/>